<gene>
    <name evidence="1" type="ORF">SKTS_28410</name>
</gene>
<dbReference type="AlphaFoldDB" id="A0A6F8VGR4"/>
<evidence type="ECO:0000313" key="1">
    <source>
        <dbReference type="EMBL" id="BCB27955.1"/>
    </source>
</evidence>
<reference evidence="2" key="1">
    <citation type="submission" date="2020-03" db="EMBL/GenBank/DDBJ databases">
        <title>Complete genome sequence of sulfur-oxidizing bacterium skT11.</title>
        <authorList>
            <person name="Kanda M."/>
            <person name="Kojima H."/>
            <person name="Fukui M."/>
        </authorList>
    </citation>
    <scope>NUCLEOTIDE SEQUENCE [LARGE SCALE GENOMIC DNA]</scope>
    <source>
        <strain evidence="2">skT11</strain>
    </source>
</reference>
<organism evidence="1 2">
    <name type="scientific">Sulfurimicrobium lacus</name>
    <dbReference type="NCBI Taxonomy" id="2715678"/>
    <lineage>
        <taxon>Bacteria</taxon>
        <taxon>Pseudomonadati</taxon>
        <taxon>Pseudomonadota</taxon>
        <taxon>Betaproteobacteria</taxon>
        <taxon>Nitrosomonadales</taxon>
        <taxon>Sulfuricellaceae</taxon>
        <taxon>Sulfurimicrobium</taxon>
    </lineage>
</organism>
<keyword evidence="2" id="KW-1185">Reference proteome</keyword>
<proteinExistence type="predicted"/>
<sequence>MAFLDELKKEADALKEQEQNLTQARAMEVTQSFLLVQSRLRAILLYLQELAKHLNTVSANTTRTYYIDGFGTIDDFRPERFVVNTDRFHVDEKEFIKVIYLRFSCKTSQKIVIEKNSPSLIEMERQYLWQANVKFQCTEFKNEKGHVDRATFDVVNEIPVHIKFSADFENAKIFLAIKNLNGLTVNEFTFDADEVDETLLDEFAKYLLGKPTNFMELGRHQQAIKQKIAVKRANPDAAYAKLNQSAAAKLDAGAEGEKSSGKKGLFGALKSLLSRD</sequence>
<protein>
    <submittedName>
        <fullName evidence="1">Uncharacterized protein</fullName>
    </submittedName>
</protein>
<dbReference type="EMBL" id="AP022853">
    <property type="protein sequence ID" value="BCB27955.1"/>
    <property type="molecule type" value="Genomic_DNA"/>
</dbReference>
<dbReference type="RefSeq" id="WP_173066514.1">
    <property type="nucleotide sequence ID" value="NZ_AP022853.1"/>
</dbReference>
<dbReference type="KEGG" id="slac:SKTS_28410"/>
<name>A0A6F8VGR4_9PROT</name>
<evidence type="ECO:0000313" key="2">
    <source>
        <dbReference type="Proteomes" id="UP000502260"/>
    </source>
</evidence>
<accession>A0A6F8VGR4</accession>
<dbReference type="Proteomes" id="UP000502260">
    <property type="component" value="Chromosome"/>
</dbReference>